<comment type="pathway">
    <text evidence="1">Amino-sugar metabolism; 1,6-anhydro-N-acetylmuramate degradation.</text>
</comment>
<comment type="pathway">
    <text evidence="1">Cell wall biogenesis; peptidoglycan recycling.</text>
</comment>
<sequence length="374" mass="40713">MSELYIGLMSGTSIDGIDAGLVDFQGTKPYLIGFEYLPFSNEIKSVIQQLSEPGSKVSLKEYGAMDNRLGHLFAKTVNTLLAKLSIPASLIKAIGSHGQTIYHAPDIQFPFSLQIGDPNIIAEKTGITTIADFRRRDIAAYGQGAPLVPGFHDAVFSDFHEHRCIVNIGGIANITVLPPTQPAKVIGFDTGPGNTLMDQWIQKHRHIDYDKNGAWGKTGKINHNLVALLKQDAYFQAAPPKSTGKEYFSLPWVYHNIATADYPAEDIQASLCFLTAITICDAIRNYAPATERVLICGGGIHNGYLLELIEQNIACPVISTEQYGIHPDHVEAVAFAWLARQTLNNLPGNIKEVTGAIKPVVLGGIYQGNTKKGE</sequence>
<dbReference type="GO" id="GO:0016301">
    <property type="term" value="F:kinase activity"/>
    <property type="evidence" value="ECO:0007669"/>
    <property type="project" value="UniProtKB-KW"/>
</dbReference>
<dbReference type="Gene3D" id="3.30.420.40">
    <property type="match status" value="2"/>
</dbReference>
<dbReference type="RefSeq" id="WP_174626709.1">
    <property type="nucleotide sequence ID" value="NZ_CADCXN010000082.1"/>
</dbReference>
<dbReference type="SUPFAM" id="SSF53067">
    <property type="entry name" value="Actin-like ATPase domain"/>
    <property type="match status" value="1"/>
</dbReference>
<comment type="function">
    <text evidence="1">Catalyzes the specific phosphorylation of 1,6-anhydro-N-acetylmuramic acid (anhMurNAc) with the simultaneous cleavage of the 1,6-anhydro ring, generating MurNAc-6-P. Is required for the utilization of anhMurNAc either imported from the medium or derived from its own cell wall murein, and thus plays a role in cell wall recycling.</text>
</comment>
<evidence type="ECO:0000313" key="2">
    <source>
        <dbReference type="EMBL" id="CAA9891892.1"/>
    </source>
</evidence>
<organism evidence="2 3">
    <name type="scientific">Candidatus Methylobacter favarea</name>
    <dbReference type="NCBI Taxonomy" id="2707345"/>
    <lineage>
        <taxon>Bacteria</taxon>
        <taxon>Pseudomonadati</taxon>
        <taxon>Pseudomonadota</taxon>
        <taxon>Gammaproteobacteria</taxon>
        <taxon>Methylococcales</taxon>
        <taxon>Methylococcaceae</taxon>
        <taxon>Methylobacter</taxon>
    </lineage>
</organism>
<keyword evidence="3" id="KW-1185">Reference proteome</keyword>
<dbReference type="Pfam" id="PF03702">
    <property type="entry name" value="AnmK"/>
    <property type="match status" value="1"/>
</dbReference>
<reference evidence="2 3" key="1">
    <citation type="submission" date="2020-02" db="EMBL/GenBank/DDBJ databases">
        <authorList>
            <person name="Hogendoorn C."/>
        </authorList>
    </citation>
    <scope>NUCLEOTIDE SEQUENCE [LARGE SCALE GENOMIC DNA]</scope>
    <source>
        <strain evidence="2">METHB21</strain>
    </source>
</reference>
<dbReference type="GO" id="GO:0097175">
    <property type="term" value="P:1,6-anhydro-N-acetyl-beta-muramic acid catabolic process"/>
    <property type="evidence" value="ECO:0007669"/>
    <property type="project" value="UniProtKB-UniRule"/>
</dbReference>
<comment type="similarity">
    <text evidence="1">Belongs to the anhydro-N-acetylmuramic acid kinase family.</text>
</comment>
<feature type="binding site" evidence="1">
    <location>
        <begin position="11"/>
        <end position="18"/>
    </location>
    <ligand>
        <name>ATP</name>
        <dbReference type="ChEBI" id="CHEBI:30616"/>
    </ligand>
</feature>
<dbReference type="PANTHER" id="PTHR30605:SF0">
    <property type="entry name" value="ANHYDRO-N-ACETYLMURAMIC ACID KINASE"/>
    <property type="match status" value="1"/>
</dbReference>
<dbReference type="GO" id="GO:0005524">
    <property type="term" value="F:ATP binding"/>
    <property type="evidence" value="ECO:0007669"/>
    <property type="project" value="UniProtKB-UniRule"/>
</dbReference>
<dbReference type="CDD" id="cd24050">
    <property type="entry name" value="ASKHA_NBD_ANMK"/>
    <property type="match status" value="1"/>
</dbReference>
<dbReference type="InterPro" id="IPR043129">
    <property type="entry name" value="ATPase_NBD"/>
</dbReference>
<protein>
    <recommendedName>
        <fullName evidence="1">Anhydro-N-acetylmuramic acid kinase</fullName>
        <ecNumber evidence="1">2.7.1.170</ecNumber>
    </recommendedName>
    <alternativeName>
        <fullName evidence="1">AnhMurNAc kinase</fullName>
    </alternativeName>
</protein>
<dbReference type="NCBIfam" id="NF007139">
    <property type="entry name" value="PRK09585.1-3"/>
    <property type="match status" value="1"/>
</dbReference>
<keyword evidence="1" id="KW-0547">Nucleotide-binding</keyword>
<evidence type="ECO:0000313" key="3">
    <source>
        <dbReference type="Proteomes" id="UP000494216"/>
    </source>
</evidence>
<proteinExistence type="inferred from homology"/>
<keyword evidence="1" id="KW-0119">Carbohydrate metabolism</keyword>
<evidence type="ECO:0000256" key="1">
    <source>
        <dbReference type="HAMAP-Rule" id="MF_01270"/>
    </source>
</evidence>
<accession>A0A8S0X2G5</accession>
<dbReference type="GO" id="GO:0016773">
    <property type="term" value="F:phosphotransferase activity, alcohol group as acceptor"/>
    <property type="evidence" value="ECO:0007669"/>
    <property type="project" value="UniProtKB-UniRule"/>
</dbReference>
<dbReference type="EMBL" id="CADCXN010000082">
    <property type="protein sequence ID" value="CAA9891892.1"/>
    <property type="molecule type" value="Genomic_DNA"/>
</dbReference>
<keyword evidence="1 2" id="KW-0808">Transferase</keyword>
<dbReference type="InterPro" id="IPR005338">
    <property type="entry name" value="Anhydro_N_Ac-Mur_kinase"/>
</dbReference>
<comment type="catalytic activity">
    <reaction evidence="1">
        <text>1,6-anhydro-N-acetyl-beta-muramate + ATP + H2O = N-acetyl-D-muramate 6-phosphate + ADP + H(+)</text>
        <dbReference type="Rhea" id="RHEA:24952"/>
        <dbReference type="ChEBI" id="CHEBI:15377"/>
        <dbReference type="ChEBI" id="CHEBI:15378"/>
        <dbReference type="ChEBI" id="CHEBI:30616"/>
        <dbReference type="ChEBI" id="CHEBI:58690"/>
        <dbReference type="ChEBI" id="CHEBI:58722"/>
        <dbReference type="ChEBI" id="CHEBI:456216"/>
        <dbReference type="EC" id="2.7.1.170"/>
    </reaction>
</comment>
<dbReference type="GO" id="GO:0006040">
    <property type="term" value="P:amino sugar metabolic process"/>
    <property type="evidence" value="ECO:0007669"/>
    <property type="project" value="InterPro"/>
</dbReference>
<name>A0A8S0X2G5_9GAMM</name>
<dbReference type="GO" id="GO:0009254">
    <property type="term" value="P:peptidoglycan turnover"/>
    <property type="evidence" value="ECO:0007669"/>
    <property type="project" value="UniProtKB-UniRule"/>
</dbReference>
<dbReference type="Proteomes" id="UP000494216">
    <property type="component" value="Unassembled WGS sequence"/>
</dbReference>
<keyword evidence="1" id="KW-0067">ATP-binding</keyword>
<keyword evidence="1 2" id="KW-0418">Kinase</keyword>
<comment type="caution">
    <text evidence="2">The sequence shown here is derived from an EMBL/GenBank/DDBJ whole genome shotgun (WGS) entry which is preliminary data.</text>
</comment>
<dbReference type="HAMAP" id="MF_01270">
    <property type="entry name" value="AnhMurNAc_kinase"/>
    <property type="match status" value="1"/>
</dbReference>
<gene>
    <name evidence="1 2" type="primary">anmK</name>
    <name evidence="2" type="ORF">METHB2_510027</name>
</gene>
<dbReference type="PANTHER" id="PTHR30605">
    <property type="entry name" value="ANHYDRO-N-ACETYLMURAMIC ACID KINASE"/>
    <property type="match status" value="1"/>
</dbReference>
<dbReference type="AlphaFoldDB" id="A0A8S0X2G5"/>
<dbReference type="EC" id="2.7.1.170" evidence="1"/>
<dbReference type="NCBIfam" id="NF007148">
    <property type="entry name" value="PRK09585.3-2"/>
    <property type="match status" value="1"/>
</dbReference>